<feature type="signal peptide" evidence="1">
    <location>
        <begin position="1"/>
        <end position="22"/>
    </location>
</feature>
<dbReference type="InterPro" id="IPR036514">
    <property type="entry name" value="SGNH_hydro_sf"/>
</dbReference>
<evidence type="ECO:0000259" key="2">
    <source>
        <dbReference type="Pfam" id="PF13472"/>
    </source>
</evidence>
<dbReference type="RefSeq" id="WP_282334431.1">
    <property type="nucleotide sequence ID" value="NZ_JASBRG010000007.1"/>
</dbReference>
<dbReference type="InterPro" id="IPR037461">
    <property type="entry name" value="CtCE2-like_dom"/>
</dbReference>
<keyword evidence="4" id="KW-0378">Hydrolase</keyword>
<dbReference type="EC" id="3.1.-.-" evidence="4"/>
<dbReference type="EMBL" id="JASBRG010000007">
    <property type="protein sequence ID" value="MDI3320334.1"/>
    <property type="molecule type" value="Genomic_DNA"/>
</dbReference>
<feature type="chain" id="PRO_5046548348" evidence="1">
    <location>
        <begin position="23"/>
        <end position="359"/>
    </location>
</feature>
<sequence>MHRLAVITFACISLLVCKISLAQNVKHDDSHIRYTGRIQQTDSTAVFYWTASSAKIKFKGTGISVVLKDQLGINRFTVIVDGKVQPTLNVDSTKRTYTLASGLSSGTHEVELFKQTEWAMGSTSIYGFSIDKGTTLLAAPPAKKRKIEVYGDSITCGYAVEDSTGKDRGTAPFENGYISYAAITARHFNADYVSISKSGIGILISWFPLIMPEMYDRLNPTDSNSHWNFSDYKPQVVIVNLFQNDSWLTKRPDHEQFKARFGTTAPSESQIVAAYKNFISSVRAKYPSATIVCILGNMDATGANSQWPGYVTQAVQLMNDKKVLTHFISYKKTPGHPSIREQQAAADDLIKFMEKEVKW</sequence>
<proteinExistence type="predicted"/>
<feature type="domain" description="Carbohydrate esterase 2 N-terminal" evidence="3">
    <location>
        <begin position="34"/>
        <end position="140"/>
    </location>
</feature>
<dbReference type="CDD" id="cd01831">
    <property type="entry name" value="Endoglucanase_E_like"/>
    <property type="match status" value="1"/>
</dbReference>
<dbReference type="Pfam" id="PF13472">
    <property type="entry name" value="Lipase_GDSL_2"/>
    <property type="match status" value="1"/>
</dbReference>
<keyword evidence="1" id="KW-0732">Signal</keyword>
<evidence type="ECO:0000259" key="3">
    <source>
        <dbReference type="Pfam" id="PF17996"/>
    </source>
</evidence>
<dbReference type="InterPro" id="IPR052762">
    <property type="entry name" value="PCW_deacetylase/CE"/>
</dbReference>
<accession>A0ABT6RCP2</accession>
<dbReference type="InterPro" id="IPR040794">
    <property type="entry name" value="CE2_N"/>
</dbReference>
<keyword evidence="5" id="KW-1185">Reference proteome</keyword>
<dbReference type="PANTHER" id="PTHR37834:SF2">
    <property type="entry name" value="ESTERASE, SGNH HYDROLASE-TYPE"/>
    <property type="match status" value="1"/>
</dbReference>
<dbReference type="GO" id="GO:0016787">
    <property type="term" value="F:hydrolase activity"/>
    <property type="evidence" value="ECO:0007669"/>
    <property type="project" value="UniProtKB-KW"/>
</dbReference>
<dbReference type="SUPFAM" id="SSF52266">
    <property type="entry name" value="SGNH hydrolase"/>
    <property type="match status" value="1"/>
</dbReference>
<reference evidence="4 5" key="1">
    <citation type="submission" date="2023-05" db="EMBL/GenBank/DDBJ databases">
        <title>Genome sequence of Pinibacter sp. MAH-24.</title>
        <authorList>
            <person name="Huq M.A."/>
        </authorList>
    </citation>
    <scope>NUCLEOTIDE SEQUENCE [LARGE SCALE GENOMIC DNA]</scope>
    <source>
        <strain evidence="4 5">MAH-24</strain>
    </source>
</reference>
<comment type="caution">
    <text evidence="4">The sequence shown here is derived from an EMBL/GenBank/DDBJ whole genome shotgun (WGS) entry which is preliminary data.</text>
</comment>
<dbReference type="PANTHER" id="PTHR37834">
    <property type="entry name" value="GDSL-LIKE LIPASE/ACYLHYDROLASE DOMAIN PROTEIN (AFU_ORTHOLOGUE AFUA_2G00620)"/>
    <property type="match status" value="1"/>
</dbReference>
<dbReference type="InterPro" id="IPR013830">
    <property type="entry name" value="SGNH_hydro"/>
</dbReference>
<dbReference type="Gene3D" id="2.60.120.260">
    <property type="entry name" value="Galactose-binding domain-like"/>
    <property type="match status" value="1"/>
</dbReference>
<dbReference type="Gene3D" id="3.40.50.1110">
    <property type="entry name" value="SGNH hydrolase"/>
    <property type="match status" value="1"/>
</dbReference>
<evidence type="ECO:0000313" key="4">
    <source>
        <dbReference type="EMBL" id="MDI3320334.1"/>
    </source>
</evidence>
<name>A0ABT6RCP2_9BACT</name>
<organism evidence="4 5">
    <name type="scientific">Pinibacter soli</name>
    <dbReference type="NCBI Taxonomy" id="3044211"/>
    <lineage>
        <taxon>Bacteria</taxon>
        <taxon>Pseudomonadati</taxon>
        <taxon>Bacteroidota</taxon>
        <taxon>Chitinophagia</taxon>
        <taxon>Chitinophagales</taxon>
        <taxon>Chitinophagaceae</taxon>
        <taxon>Pinibacter</taxon>
    </lineage>
</organism>
<protein>
    <submittedName>
        <fullName evidence="4">SGNH/GDSL hydrolase family protein</fullName>
        <ecNumber evidence="4">3.1.-.-</ecNumber>
    </submittedName>
</protein>
<feature type="domain" description="SGNH hydrolase-type esterase" evidence="2">
    <location>
        <begin position="149"/>
        <end position="317"/>
    </location>
</feature>
<dbReference type="Pfam" id="PF17996">
    <property type="entry name" value="CE2_N"/>
    <property type="match status" value="1"/>
</dbReference>
<evidence type="ECO:0000256" key="1">
    <source>
        <dbReference type="SAM" id="SignalP"/>
    </source>
</evidence>
<gene>
    <name evidence="4" type="ORF">QJ048_11150</name>
</gene>
<evidence type="ECO:0000313" key="5">
    <source>
        <dbReference type="Proteomes" id="UP001226434"/>
    </source>
</evidence>
<dbReference type="Proteomes" id="UP001226434">
    <property type="component" value="Unassembled WGS sequence"/>
</dbReference>